<evidence type="ECO:0000313" key="3">
    <source>
        <dbReference type="EMBL" id="GHC55297.1"/>
    </source>
</evidence>
<dbReference type="RefSeq" id="WP_189570039.1">
    <property type="nucleotide sequence ID" value="NZ_BMXI01000009.1"/>
</dbReference>
<sequence length="86" mass="9645">MSDHGPSIKDNEQYEALREDGMPKSKAAAIANANGGDRQKTGRKGGKSSPYEKWTKDELYDRAQELDIENRSQMTKDELIEALRSS</sequence>
<dbReference type="InterPro" id="IPR036269">
    <property type="entry name" value="Rho_N_sf"/>
</dbReference>
<dbReference type="Proteomes" id="UP000644507">
    <property type="component" value="Unassembled WGS sequence"/>
</dbReference>
<dbReference type="InterPro" id="IPR011112">
    <property type="entry name" value="Rho-like_N"/>
</dbReference>
<proteinExistence type="predicted"/>
<comment type="caution">
    <text evidence="3">The sequence shown here is derived from an EMBL/GenBank/DDBJ whole genome shotgun (WGS) entry which is preliminary data.</text>
</comment>
<evidence type="ECO:0000313" key="4">
    <source>
        <dbReference type="Proteomes" id="UP000644507"/>
    </source>
</evidence>
<dbReference type="SUPFAM" id="SSF68912">
    <property type="entry name" value="Rho N-terminal domain-like"/>
    <property type="match status" value="1"/>
</dbReference>
<dbReference type="AlphaFoldDB" id="A0A918TNT5"/>
<evidence type="ECO:0000259" key="2">
    <source>
        <dbReference type="Pfam" id="PF07498"/>
    </source>
</evidence>
<reference evidence="3" key="1">
    <citation type="journal article" date="2014" name="Int. J. Syst. Evol. Microbiol.">
        <title>Complete genome sequence of Corynebacterium casei LMG S-19264T (=DSM 44701T), isolated from a smear-ripened cheese.</title>
        <authorList>
            <consortium name="US DOE Joint Genome Institute (JGI-PGF)"/>
            <person name="Walter F."/>
            <person name="Albersmeier A."/>
            <person name="Kalinowski J."/>
            <person name="Ruckert C."/>
        </authorList>
    </citation>
    <scope>NUCLEOTIDE SEQUENCE</scope>
    <source>
        <strain evidence="3">KCTC 12988</strain>
    </source>
</reference>
<reference evidence="3" key="2">
    <citation type="submission" date="2020-09" db="EMBL/GenBank/DDBJ databases">
        <authorList>
            <person name="Sun Q."/>
            <person name="Kim S."/>
        </authorList>
    </citation>
    <scope>NUCLEOTIDE SEQUENCE</scope>
    <source>
        <strain evidence="3">KCTC 12988</strain>
    </source>
</reference>
<dbReference type="Pfam" id="PF23855">
    <property type="entry name" value="DUF7218"/>
    <property type="match status" value="1"/>
</dbReference>
<dbReference type="GO" id="GO:0006353">
    <property type="term" value="P:DNA-templated transcription termination"/>
    <property type="evidence" value="ECO:0007669"/>
    <property type="project" value="InterPro"/>
</dbReference>
<gene>
    <name evidence="3" type="ORF">GCM10007100_22300</name>
</gene>
<dbReference type="Pfam" id="PF07498">
    <property type="entry name" value="Rho_N"/>
    <property type="match status" value="1"/>
</dbReference>
<name>A0A918TNT5_9BACT</name>
<keyword evidence="4" id="KW-1185">Reference proteome</keyword>
<organism evidence="3 4">
    <name type="scientific">Roseibacillus persicicus</name>
    <dbReference type="NCBI Taxonomy" id="454148"/>
    <lineage>
        <taxon>Bacteria</taxon>
        <taxon>Pseudomonadati</taxon>
        <taxon>Verrucomicrobiota</taxon>
        <taxon>Verrucomicrobiia</taxon>
        <taxon>Verrucomicrobiales</taxon>
        <taxon>Verrucomicrobiaceae</taxon>
        <taxon>Roseibacillus</taxon>
    </lineage>
</organism>
<evidence type="ECO:0000256" key="1">
    <source>
        <dbReference type="SAM" id="MobiDB-lite"/>
    </source>
</evidence>
<feature type="region of interest" description="Disordered" evidence="1">
    <location>
        <begin position="1"/>
        <end position="56"/>
    </location>
</feature>
<feature type="domain" description="Rho termination factor-like N-terminal" evidence="2">
    <location>
        <begin position="57"/>
        <end position="83"/>
    </location>
</feature>
<feature type="compositionally biased region" description="Basic and acidic residues" evidence="1">
    <location>
        <begin position="1"/>
        <end position="23"/>
    </location>
</feature>
<protein>
    <recommendedName>
        <fullName evidence="2">Rho termination factor-like N-terminal domain-containing protein</fullName>
    </recommendedName>
</protein>
<dbReference type="EMBL" id="BMXI01000009">
    <property type="protein sequence ID" value="GHC55297.1"/>
    <property type="molecule type" value="Genomic_DNA"/>
</dbReference>
<accession>A0A918TNT5</accession>
<dbReference type="InterPro" id="IPR055642">
    <property type="entry name" value="DUF7218"/>
</dbReference>